<keyword evidence="6" id="KW-0862">Zinc</keyword>
<evidence type="ECO:0000256" key="9">
    <source>
        <dbReference type="SAM" id="MobiDB-lite"/>
    </source>
</evidence>
<dbReference type="Gene3D" id="3.30.160.60">
    <property type="entry name" value="Classic Zinc Finger"/>
    <property type="match status" value="1"/>
</dbReference>
<dbReference type="GO" id="GO:0071013">
    <property type="term" value="C:catalytic step 2 spliceosome"/>
    <property type="evidence" value="ECO:0007669"/>
    <property type="project" value="TreeGrafter"/>
</dbReference>
<evidence type="ECO:0000256" key="8">
    <source>
        <dbReference type="ARBA" id="ARBA00023242"/>
    </source>
</evidence>
<dbReference type="OrthoDB" id="10250970at2759"/>
<evidence type="ECO:0000256" key="2">
    <source>
        <dbReference type="ARBA" id="ARBA00022664"/>
    </source>
</evidence>
<dbReference type="PANTHER" id="PTHR23205">
    <property type="entry name" value="SPLICING FACTOR 3A SUBUNIT 2"/>
    <property type="match status" value="1"/>
</dbReference>
<keyword evidence="3" id="KW-0479">Metal-binding</keyword>
<evidence type="ECO:0000313" key="12">
    <source>
        <dbReference type="Proteomes" id="UP000094336"/>
    </source>
</evidence>
<proteinExistence type="inferred from homology"/>
<keyword evidence="2" id="KW-0507">mRNA processing</keyword>
<dbReference type="STRING" id="984486.A0A1E3QI26"/>
<keyword evidence="4" id="KW-0747">Spliceosome</keyword>
<dbReference type="GeneID" id="30149912"/>
<dbReference type="Pfam" id="PF16835">
    <property type="entry name" value="SF3A2"/>
    <property type="match status" value="1"/>
</dbReference>
<dbReference type="InterPro" id="IPR036236">
    <property type="entry name" value="Znf_C2H2_sf"/>
</dbReference>
<evidence type="ECO:0000256" key="5">
    <source>
        <dbReference type="ARBA" id="ARBA00022771"/>
    </source>
</evidence>
<dbReference type="InterPro" id="IPR052092">
    <property type="entry name" value="SF3A2"/>
</dbReference>
<gene>
    <name evidence="11" type="ORF">BABINDRAFT_42170</name>
</gene>
<evidence type="ECO:0000256" key="3">
    <source>
        <dbReference type="ARBA" id="ARBA00022723"/>
    </source>
</evidence>
<name>A0A1E3QI26_9ASCO</name>
<sequence length="239" mass="27682">MDYSDRVNSKQGSGGVADSSLTNVHRRQRVAQLISSKINIDQDPYIFKNHLGLLECKLCLTTHVSEGSILSHMQGRKHQTNLQRRALKNGIDPNTGLPQTADNQNRPYNQYSLSQHVAPEKKTFIKVGKPSYKISKIRHPQTFQLGLLFQVNLPLIKAGTHPFHRFMSVYEQNMQINQKQAQINGNFQHLVVSAEPYENIAFRIPAKEIEKLDEKEGEKFWTYWDDDTKEYFVQFFYKD</sequence>
<dbReference type="AlphaFoldDB" id="A0A1E3QI26"/>
<evidence type="ECO:0000256" key="1">
    <source>
        <dbReference type="ARBA" id="ARBA00008995"/>
    </source>
</evidence>
<evidence type="ECO:0000259" key="10">
    <source>
        <dbReference type="SMART" id="SM00451"/>
    </source>
</evidence>
<dbReference type="GO" id="GO:0000245">
    <property type="term" value="P:spliceosomal complex assembly"/>
    <property type="evidence" value="ECO:0007669"/>
    <property type="project" value="TreeGrafter"/>
</dbReference>
<evidence type="ECO:0000256" key="4">
    <source>
        <dbReference type="ARBA" id="ARBA00022728"/>
    </source>
</evidence>
<dbReference type="Proteomes" id="UP000094336">
    <property type="component" value="Unassembled WGS sequence"/>
</dbReference>
<dbReference type="EMBL" id="KV454443">
    <property type="protein sequence ID" value="ODQ77094.1"/>
    <property type="molecule type" value="Genomic_DNA"/>
</dbReference>
<evidence type="ECO:0000256" key="7">
    <source>
        <dbReference type="ARBA" id="ARBA00023187"/>
    </source>
</evidence>
<keyword evidence="7" id="KW-0508">mRNA splicing</keyword>
<keyword evidence="5" id="KW-0863">Zinc-finger</keyword>
<keyword evidence="8" id="KW-0539">Nucleus</keyword>
<dbReference type="GO" id="GO:0071004">
    <property type="term" value="C:U2-type prespliceosome"/>
    <property type="evidence" value="ECO:0007669"/>
    <property type="project" value="TreeGrafter"/>
</dbReference>
<evidence type="ECO:0000313" key="11">
    <source>
        <dbReference type="EMBL" id="ODQ77094.1"/>
    </source>
</evidence>
<feature type="region of interest" description="Disordered" evidence="9">
    <location>
        <begin position="1"/>
        <end position="21"/>
    </location>
</feature>
<protein>
    <recommendedName>
        <fullName evidence="10">U1-type domain-containing protein</fullName>
    </recommendedName>
</protein>
<comment type="similarity">
    <text evidence="1">Belongs to the SF3A2 family.</text>
</comment>
<dbReference type="GO" id="GO:0005686">
    <property type="term" value="C:U2 snRNP"/>
    <property type="evidence" value="ECO:0007669"/>
    <property type="project" value="EnsemblFungi"/>
</dbReference>
<accession>A0A1E3QI26</accession>
<evidence type="ECO:0000256" key="6">
    <source>
        <dbReference type="ARBA" id="ARBA00022833"/>
    </source>
</evidence>
<reference evidence="12" key="1">
    <citation type="submission" date="2016-05" db="EMBL/GenBank/DDBJ databases">
        <title>Comparative genomics of biotechnologically important yeasts.</title>
        <authorList>
            <consortium name="DOE Joint Genome Institute"/>
            <person name="Riley R."/>
            <person name="Haridas S."/>
            <person name="Wolfe K.H."/>
            <person name="Lopes M.R."/>
            <person name="Hittinger C.T."/>
            <person name="Goker M."/>
            <person name="Salamov A."/>
            <person name="Wisecaver J."/>
            <person name="Long T.M."/>
            <person name="Aerts A.L."/>
            <person name="Barry K."/>
            <person name="Choi C."/>
            <person name="Clum A."/>
            <person name="Coughlan A.Y."/>
            <person name="Deshpande S."/>
            <person name="Douglass A.P."/>
            <person name="Hanson S.J."/>
            <person name="Klenk H.-P."/>
            <person name="Labutti K."/>
            <person name="Lapidus A."/>
            <person name="Lindquist E."/>
            <person name="Lipzen A."/>
            <person name="Meier-Kolthoff J.P."/>
            <person name="Ohm R.A."/>
            <person name="Otillar R.P."/>
            <person name="Pangilinan J."/>
            <person name="Peng Y."/>
            <person name="Rokas A."/>
            <person name="Rosa C.A."/>
            <person name="Scheuner C."/>
            <person name="Sibirny A.A."/>
            <person name="Slot J.C."/>
            <person name="Stielow J.B."/>
            <person name="Sun H."/>
            <person name="Kurtzman C.P."/>
            <person name="Blackwell M."/>
            <person name="Grigoriev I.V."/>
            <person name="Jeffries T.W."/>
        </authorList>
    </citation>
    <scope>NUCLEOTIDE SEQUENCE [LARGE SCALE GENOMIC DNA]</scope>
    <source>
        <strain evidence="12">NRRL Y-12698</strain>
    </source>
</reference>
<dbReference type="SUPFAM" id="SSF57667">
    <property type="entry name" value="beta-beta-alpha zinc fingers"/>
    <property type="match status" value="1"/>
</dbReference>
<organism evidence="11 12">
    <name type="scientific">Babjeviella inositovora NRRL Y-12698</name>
    <dbReference type="NCBI Taxonomy" id="984486"/>
    <lineage>
        <taxon>Eukaryota</taxon>
        <taxon>Fungi</taxon>
        <taxon>Dikarya</taxon>
        <taxon>Ascomycota</taxon>
        <taxon>Saccharomycotina</taxon>
        <taxon>Pichiomycetes</taxon>
        <taxon>Serinales incertae sedis</taxon>
        <taxon>Babjeviella</taxon>
    </lineage>
</organism>
<dbReference type="InterPro" id="IPR003604">
    <property type="entry name" value="Matrin/U1-like-C_Znf_C2H2"/>
</dbReference>
<dbReference type="SMART" id="SM01050">
    <property type="entry name" value="CactinC_cactus"/>
    <property type="match status" value="1"/>
</dbReference>
<dbReference type="RefSeq" id="XP_018982422.1">
    <property type="nucleotide sequence ID" value="XM_019132059.1"/>
</dbReference>
<keyword evidence="12" id="KW-1185">Reference proteome</keyword>
<dbReference type="InterPro" id="IPR031781">
    <property type="entry name" value="SF3A2_dom"/>
</dbReference>
<dbReference type="Pfam" id="PF12874">
    <property type="entry name" value="zf-met"/>
    <property type="match status" value="1"/>
</dbReference>
<dbReference type="GO" id="GO:0008270">
    <property type="term" value="F:zinc ion binding"/>
    <property type="evidence" value="ECO:0007669"/>
    <property type="project" value="UniProtKB-KW"/>
</dbReference>
<dbReference type="PANTHER" id="PTHR23205:SF0">
    <property type="entry name" value="SPLICING FACTOR 3A SUBUNIT 2"/>
    <property type="match status" value="1"/>
</dbReference>
<feature type="domain" description="U1-type" evidence="10">
    <location>
        <begin position="51"/>
        <end position="85"/>
    </location>
</feature>
<dbReference type="InterPro" id="IPR013087">
    <property type="entry name" value="Znf_C2H2_type"/>
</dbReference>
<dbReference type="GO" id="GO:0003676">
    <property type="term" value="F:nucleic acid binding"/>
    <property type="evidence" value="ECO:0007669"/>
    <property type="project" value="InterPro"/>
</dbReference>
<dbReference type="Gene3D" id="2.60.40.2690">
    <property type="match status" value="1"/>
</dbReference>
<dbReference type="SMART" id="SM00451">
    <property type="entry name" value="ZnF_U1"/>
    <property type="match status" value="1"/>
</dbReference>